<reference evidence="2 3" key="1">
    <citation type="journal article" date="2016" name="Nat. Commun.">
        <title>Thousands of microbial genomes shed light on interconnected biogeochemical processes in an aquifer system.</title>
        <authorList>
            <person name="Anantharaman K."/>
            <person name="Brown C.T."/>
            <person name="Hug L.A."/>
            <person name="Sharon I."/>
            <person name="Castelle C.J."/>
            <person name="Probst A.J."/>
            <person name="Thomas B.C."/>
            <person name="Singh A."/>
            <person name="Wilkins M.J."/>
            <person name="Karaoz U."/>
            <person name="Brodie E.L."/>
            <person name="Williams K.H."/>
            <person name="Hubbard S.S."/>
            <person name="Banfield J.F."/>
        </authorList>
    </citation>
    <scope>NUCLEOTIDE SEQUENCE [LARGE SCALE GENOMIC DNA]</scope>
</reference>
<feature type="domain" description="Methyltransferase type 11" evidence="1">
    <location>
        <begin position="51"/>
        <end position="154"/>
    </location>
</feature>
<comment type="caution">
    <text evidence="2">The sequence shown here is derived from an EMBL/GenBank/DDBJ whole genome shotgun (WGS) entry which is preliminary data.</text>
</comment>
<dbReference type="Pfam" id="PF08241">
    <property type="entry name" value="Methyltransf_11"/>
    <property type="match status" value="1"/>
</dbReference>
<sequence length="212" mass="24356">MGLEPKHSPRRPDAEKTSLAQEVKWNEEMNAYQQHLDELKLTPEDLKKKILDVGADFGYFAEVAKRNGYDNIYSIDIEYPADMYHLDADIGLGAEKLAVADAFQLPFKDKTFDMAISFCAMPNIAGGENPIDYRNRVKKVCQEMLRVVKVNGEIRMARVVSWEDPTDKRERATQIKKVLEWFNKSRHFEVTVDPTGEMDGHPSHLIRIKKLS</sequence>
<dbReference type="CDD" id="cd02440">
    <property type="entry name" value="AdoMet_MTases"/>
    <property type="match status" value="1"/>
</dbReference>
<dbReference type="Proteomes" id="UP000176445">
    <property type="component" value="Unassembled WGS sequence"/>
</dbReference>
<dbReference type="GO" id="GO:0008757">
    <property type="term" value="F:S-adenosylmethionine-dependent methyltransferase activity"/>
    <property type="evidence" value="ECO:0007669"/>
    <property type="project" value="InterPro"/>
</dbReference>
<evidence type="ECO:0000313" key="2">
    <source>
        <dbReference type="EMBL" id="OGG50079.1"/>
    </source>
</evidence>
<name>A0A1F6CLG9_9BACT</name>
<dbReference type="Gene3D" id="3.40.50.150">
    <property type="entry name" value="Vaccinia Virus protein VP39"/>
    <property type="match status" value="1"/>
</dbReference>
<dbReference type="InterPro" id="IPR029063">
    <property type="entry name" value="SAM-dependent_MTases_sf"/>
</dbReference>
<dbReference type="AlphaFoldDB" id="A0A1F6CLG9"/>
<accession>A0A1F6CLG9</accession>
<evidence type="ECO:0000259" key="1">
    <source>
        <dbReference type="Pfam" id="PF08241"/>
    </source>
</evidence>
<protein>
    <recommendedName>
        <fullName evidence="1">Methyltransferase type 11 domain-containing protein</fullName>
    </recommendedName>
</protein>
<dbReference type="InterPro" id="IPR013216">
    <property type="entry name" value="Methyltransf_11"/>
</dbReference>
<dbReference type="EMBL" id="MFKW01000057">
    <property type="protein sequence ID" value="OGG50079.1"/>
    <property type="molecule type" value="Genomic_DNA"/>
</dbReference>
<evidence type="ECO:0000313" key="3">
    <source>
        <dbReference type="Proteomes" id="UP000176445"/>
    </source>
</evidence>
<organism evidence="2 3">
    <name type="scientific">Candidatus Kaiserbacteria bacterium RIFCSPHIGHO2_01_FULL_54_36b</name>
    <dbReference type="NCBI Taxonomy" id="1798483"/>
    <lineage>
        <taxon>Bacteria</taxon>
        <taxon>Candidatus Kaiseribacteriota</taxon>
    </lineage>
</organism>
<proteinExistence type="predicted"/>
<dbReference type="SUPFAM" id="SSF53335">
    <property type="entry name" value="S-adenosyl-L-methionine-dependent methyltransferases"/>
    <property type="match status" value="1"/>
</dbReference>
<gene>
    <name evidence="2" type="ORF">A2704_06025</name>
</gene>